<dbReference type="Pfam" id="PF02674">
    <property type="entry name" value="Colicin_V"/>
    <property type="match status" value="1"/>
</dbReference>
<dbReference type="GO" id="GO:0016020">
    <property type="term" value="C:membrane"/>
    <property type="evidence" value="ECO:0007669"/>
    <property type="project" value="UniProtKB-SubCell"/>
</dbReference>
<gene>
    <name evidence="6" type="ORF">D7024_00125</name>
</gene>
<keyword evidence="3 5" id="KW-1133">Transmembrane helix</keyword>
<dbReference type="AlphaFoldDB" id="A0A494WQV9"/>
<dbReference type="GO" id="GO:0009403">
    <property type="term" value="P:toxin biosynthetic process"/>
    <property type="evidence" value="ECO:0007669"/>
    <property type="project" value="InterPro"/>
</dbReference>
<name>A0A494WQV9_9FIRM</name>
<keyword evidence="7" id="KW-1185">Reference proteome</keyword>
<proteinExistence type="predicted"/>
<protein>
    <submittedName>
        <fullName evidence="6">CvpA family protein</fullName>
    </submittedName>
</protein>
<keyword evidence="2 5" id="KW-0812">Transmembrane</keyword>
<feature type="transmembrane region" description="Helical" evidence="5">
    <location>
        <begin position="151"/>
        <end position="173"/>
    </location>
</feature>
<evidence type="ECO:0000313" key="7">
    <source>
        <dbReference type="Proteomes" id="UP000271256"/>
    </source>
</evidence>
<dbReference type="PANTHER" id="PTHR37306:SF1">
    <property type="entry name" value="COLICIN V PRODUCTION PROTEIN"/>
    <property type="match status" value="1"/>
</dbReference>
<dbReference type="OrthoDB" id="9810601at2"/>
<feature type="transmembrane region" description="Helical" evidence="5">
    <location>
        <begin position="21"/>
        <end position="38"/>
    </location>
</feature>
<evidence type="ECO:0000256" key="5">
    <source>
        <dbReference type="SAM" id="Phobius"/>
    </source>
</evidence>
<evidence type="ECO:0000256" key="3">
    <source>
        <dbReference type="ARBA" id="ARBA00022989"/>
    </source>
</evidence>
<dbReference type="InterPro" id="IPR003825">
    <property type="entry name" value="Colicin-V_CvpA"/>
</dbReference>
<keyword evidence="4 5" id="KW-0472">Membrane</keyword>
<sequence>MLREKMIFKIKKAKKKGRFGLLNWLDLFLLWMIGWSTWRGVQTGLVAGLTRLCGLLVGLFLAREFQAPLAAYLRQQWPLDQWIKSWFSAPAIGQAPGPLSGWDLYIAQGLLEVLSFMAILLVAARLIGWLGQLLARAARFSFLGPVDRVGGLVLGIVRGIVAAAILLAAIFAFQNATGSWLPGEPLPWLARAVESSRLTQFLAPVVEALQQLMPVLMALYT</sequence>
<organism evidence="6 7">
    <name type="scientific">Desulfofundulus salinus</name>
    <dbReference type="NCBI Taxonomy" id="2419843"/>
    <lineage>
        <taxon>Bacteria</taxon>
        <taxon>Bacillati</taxon>
        <taxon>Bacillota</taxon>
        <taxon>Clostridia</taxon>
        <taxon>Eubacteriales</taxon>
        <taxon>Peptococcaceae</taxon>
        <taxon>Desulfofundulus</taxon>
    </lineage>
</organism>
<comment type="caution">
    <text evidence="6">The sequence shown here is derived from an EMBL/GenBank/DDBJ whole genome shotgun (WGS) entry which is preliminary data.</text>
</comment>
<dbReference type="Proteomes" id="UP000271256">
    <property type="component" value="Unassembled WGS sequence"/>
</dbReference>
<evidence type="ECO:0000256" key="2">
    <source>
        <dbReference type="ARBA" id="ARBA00022692"/>
    </source>
</evidence>
<evidence type="ECO:0000313" key="6">
    <source>
        <dbReference type="EMBL" id="RKO65528.1"/>
    </source>
</evidence>
<evidence type="ECO:0000256" key="4">
    <source>
        <dbReference type="ARBA" id="ARBA00023136"/>
    </source>
</evidence>
<feature type="transmembrane region" description="Helical" evidence="5">
    <location>
        <begin position="110"/>
        <end position="131"/>
    </location>
</feature>
<dbReference type="RefSeq" id="WP_121450005.1">
    <property type="nucleotide sequence ID" value="NZ_RBWE01000001.1"/>
</dbReference>
<reference evidence="6 7" key="1">
    <citation type="submission" date="2018-10" db="EMBL/GenBank/DDBJ databases">
        <authorList>
            <person name="Grouzdev D.S."/>
            <person name="Krutkina M.S."/>
            <person name="Tourova T.P."/>
            <person name="Nazina T.N."/>
        </authorList>
    </citation>
    <scope>NUCLEOTIDE SEQUENCE [LARGE SCALE GENOMIC DNA]</scope>
    <source>
        <strain evidence="6 7">435</strain>
    </source>
</reference>
<comment type="subcellular location">
    <subcellularLocation>
        <location evidence="1">Membrane</location>
        <topology evidence="1">Multi-pass membrane protein</topology>
    </subcellularLocation>
</comment>
<accession>A0A494WQV9</accession>
<dbReference type="EMBL" id="RBWE01000001">
    <property type="protein sequence ID" value="RKO65528.1"/>
    <property type="molecule type" value="Genomic_DNA"/>
</dbReference>
<evidence type="ECO:0000256" key="1">
    <source>
        <dbReference type="ARBA" id="ARBA00004141"/>
    </source>
</evidence>
<dbReference type="PANTHER" id="PTHR37306">
    <property type="entry name" value="COLICIN V PRODUCTION PROTEIN"/>
    <property type="match status" value="1"/>
</dbReference>